<dbReference type="RefSeq" id="WP_106087137.1">
    <property type="nucleotide sequence ID" value="NZ_PVNL01000001.1"/>
</dbReference>
<dbReference type="InterPro" id="IPR043595">
    <property type="entry name" value="FaeB/C/D"/>
</dbReference>
<dbReference type="EMBL" id="PVNL01000001">
    <property type="protein sequence ID" value="PRQ10214.1"/>
    <property type="molecule type" value="Genomic_DNA"/>
</dbReference>
<name>A0A2S9YYQ9_9BACT</name>
<keyword evidence="4" id="KW-0858">Xylan degradation</keyword>
<keyword evidence="6" id="KW-0378">Hydrolase</keyword>
<dbReference type="Gene3D" id="3.40.50.1820">
    <property type="entry name" value="alpha/beta hydrolase"/>
    <property type="match status" value="1"/>
</dbReference>
<keyword evidence="3" id="KW-0964">Secreted</keyword>
<accession>A0A2S9YYQ9</accession>
<organism evidence="11 12">
    <name type="scientific">Enhygromyxa salina</name>
    <dbReference type="NCBI Taxonomy" id="215803"/>
    <lineage>
        <taxon>Bacteria</taxon>
        <taxon>Pseudomonadati</taxon>
        <taxon>Myxococcota</taxon>
        <taxon>Polyangia</taxon>
        <taxon>Nannocystales</taxon>
        <taxon>Nannocystaceae</taxon>
        <taxon>Enhygromyxa</taxon>
    </lineage>
</organism>
<comment type="similarity">
    <text evidence="2">Belongs to the faeC family.</text>
</comment>
<dbReference type="GO" id="GO:0005576">
    <property type="term" value="C:extracellular region"/>
    <property type="evidence" value="ECO:0007669"/>
    <property type="project" value="UniProtKB-SubCell"/>
</dbReference>
<evidence type="ECO:0000256" key="1">
    <source>
        <dbReference type="ARBA" id="ARBA00004613"/>
    </source>
</evidence>
<evidence type="ECO:0000313" key="11">
    <source>
        <dbReference type="EMBL" id="PRQ10214.1"/>
    </source>
</evidence>
<comment type="caution">
    <text evidence="11">The sequence shown here is derived from an EMBL/GenBank/DDBJ whole genome shotgun (WGS) entry which is preliminary data.</text>
</comment>
<proteinExistence type="inferred from homology"/>
<feature type="compositionally biased region" description="Acidic residues" evidence="10">
    <location>
        <begin position="71"/>
        <end position="80"/>
    </location>
</feature>
<keyword evidence="8" id="KW-0624">Polysaccharide degradation</keyword>
<dbReference type="OrthoDB" id="9764953at2"/>
<dbReference type="Proteomes" id="UP000238823">
    <property type="component" value="Unassembled WGS sequence"/>
</dbReference>
<reference evidence="11 12" key="1">
    <citation type="submission" date="2018-03" db="EMBL/GenBank/DDBJ databases">
        <title>Draft Genome Sequences of the Obligatory Marine Myxobacteria Enhygromyxa salina SWB007.</title>
        <authorList>
            <person name="Poehlein A."/>
            <person name="Moghaddam J.A."/>
            <person name="Harms H."/>
            <person name="Alanjari M."/>
            <person name="Koenig G.M."/>
            <person name="Daniel R."/>
            <person name="Schaeberle T.F."/>
        </authorList>
    </citation>
    <scope>NUCLEOTIDE SEQUENCE [LARGE SCALE GENOMIC DNA]</scope>
    <source>
        <strain evidence="11 12">SWB007</strain>
    </source>
</reference>
<keyword evidence="7" id="KW-0119">Carbohydrate metabolism</keyword>
<keyword evidence="5" id="KW-0732">Signal</keyword>
<dbReference type="SUPFAM" id="SSF53474">
    <property type="entry name" value="alpha/beta-Hydrolases"/>
    <property type="match status" value="1"/>
</dbReference>
<dbReference type="InterPro" id="IPR029058">
    <property type="entry name" value="AB_hydrolase_fold"/>
</dbReference>
<evidence type="ECO:0000256" key="3">
    <source>
        <dbReference type="ARBA" id="ARBA00022525"/>
    </source>
</evidence>
<comment type="function">
    <text evidence="9">Involved in degradation of plant cell walls. Hydrolyzes the feruloyl-arabinose ester bond in arabinoxylans, and the feruloyl-galactose ester bond in pectin. Active against paranitrophenyl-acetate, methyl ferulate and wheat arabinoxylan.</text>
</comment>
<evidence type="ECO:0000256" key="2">
    <source>
        <dbReference type="ARBA" id="ARBA00010278"/>
    </source>
</evidence>
<evidence type="ECO:0000256" key="10">
    <source>
        <dbReference type="SAM" id="MobiDB-lite"/>
    </source>
</evidence>
<gene>
    <name evidence="11" type="ORF">ENSA7_00220</name>
</gene>
<dbReference type="AlphaFoldDB" id="A0A2S9YYQ9"/>
<dbReference type="PROSITE" id="PS51257">
    <property type="entry name" value="PROKAR_LIPOPROTEIN"/>
    <property type="match status" value="1"/>
</dbReference>
<evidence type="ECO:0000313" key="12">
    <source>
        <dbReference type="Proteomes" id="UP000238823"/>
    </source>
</evidence>
<comment type="subcellular location">
    <subcellularLocation>
        <location evidence="1">Secreted</location>
    </subcellularLocation>
</comment>
<dbReference type="GO" id="GO:0045493">
    <property type="term" value="P:xylan catabolic process"/>
    <property type="evidence" value="ECO:0007669"/>
    <property type="project" value="UniProtKB-KW"/>
</dbReference>
<feature type="region of interest" description="Disordered" evidence="10">
    <location>
        <begin position="14"/>
        <end position="99"/>
    </location>
</feature>
<evidence type="ECO:0000256" key="4">
    <source>
        <dbReference type="ARBA" id="ARBA00022651"/>
    </source>
</evidence>
<dbReference type="GO" id="GO:0030600">
    <property type="term" value="F:feruloyl esterase activity"/>
    <property type="evidence" value="ECO:0007669"/>
    <property type="project" value="InterPro"/>
</dbReference>
<evidence type="ECO:0000256" key="8">
    <source>
        <dbReference type="ARBA" id="ARBA00023326"/>
    </source>
</evidence>
<dbReference type="PANTHER" id="PTHR38050:SF1">
    <property type="entry name" value="FERULOYL ESTERASE C"/>
    <property type="match status" value="1"/>
</dbReference>
<feature type="compositionally biased region" description="Low complexity" evidence="10">
    <location>
        <begin position="19"/>
        <end position="65"/>
    </location>
</feature>
<sequence>MLARRAIVLVLLGCGCSAEPTPSGGSDESGESADTSAGDASSTDGASEPSDSSDTDGSSDGATTDHPSDTGETDGEETGETGETGDTGMELPEGSPGCTALTSLEEGEQQFMLDGLERRYIVRLPEGYSTDRPWPLVLALHGNGGNPDNWDTLGGDTDIRTAFRTDAIIIIPEAINNAWRDYDSPADSWPAGIELELNYFDTIVETATNQLCIDEDNIFSMGFSGGGSFSGVLGCRREYIRAIAVGGAVIYFEPEQCVSTPAAWVTIGELEFNAGREAFRDFFRTLAGCEPTSMGSAPEGCVAYDNCGMDTPVTFCSHPGGHVWPSLGTDATKAFFESFYAAE</sequence>
<evidence type="ECO:0000256" key="5">
    <source>
        <dbReference type="ARBA" id="ARBA00022729"/>
    </source>
</evidence>
<evidence type="ECO:0000256" key="7">
    <source>
        <dbReference type="ARBA" id="ARBA00023277"/>
    </source>
</evidence>
<dbReference type="PANTHER" id="PTHR38050">
    <property type="match status" value="1"/>
</dbReference>
<evidence type="ECO:0000256" key="6">
    <source>
        <dbReference type="ARBA" id="ARBA00022801"/>
    </source>
</evidence>
<protein>
    <submittedName>
        <fullName evidence="11">Uncharacterized protein</fullName>
    </submittedName>
</protein>
<evidence type="ECO:0000256" key="9">
    <source>
        <dbReference type="ARBA" id="ARBA00025250"/>
    </source>
</evidence>